<name>A0A3N4HYW7_ASCIM</name>
<proteinExistence type="predicted"/>
<dbReference type="AlphaFoldDB" id="A0A3N4HYW7"/>
<reference evidence="1 2" key="1">
    <citation type="journal article" date="2018" name="Nat. Ecol. Evol.">
        <title>Pezizomycetes genomes reveal the molecular basis of ectomycorrhizal truffle lifestyle.</title>
        <authorList>
            <person name="Murat C."/>
            <person name="Payen T."/>
            <person name="Noel B."/>
            <person name="Kuo A."/>
            <person name="Morin E."/>
            <person name="Chen J."/>
            <person name="Kohler A."/>
            <person name="Krizsan K."/>
            <person name="Balestrini R."/>
            <person name="Da Silva C."/>
            <person name="Montanini B."/>
            <person name="Hainaut M."/>
            <person name="Levati E."/>
            <person name="Barry K.W."/>
            <person name="Belfiori B."/>
            <person name="Cichocki N."/>
            <person name="Clum A."/>
            <person name="Dockter R.B."/>
            <person name="Fauchery L."/>
            <person name="Guy J."/>
            <person name="Iotti M."/>
            <person name="Le Tacon F."/>
            <person name="Lindquist E.A."/>
            <person name="Lipzen A."/>
            <person name="Malagnac F."/>
            <person name="Mello A."/>
            <person name="Molinier V."/>
            <person name="Miyauchi S."/>
            <person name="Poulain J."/>
            <person name="Riccioni C."/>
            <person name="Rubini A."/>
            <person name="Sitrit Y."/>
            <person name="Splivallo R."/>
            <person name="Traeger S."/>
            <person name="Wang M."/>
            <person name="Zifcakova L."/>
            <person name="Wipf D."/>
            <person name="Zambonelli A."/>
            <person name="Paolocci F."/>
            <person name="Nowrousian M."/>
            <person name="Ottonello S."/>
            <person name="Baldrian P."/>
            <person name="Spatafora J.W."/>
            <person name="Henrissat B."/>
            <person name="Nagy L.G."/>
            <person name="Aury J.M."/>
            <person name="Wincker P."/>
            <person name="Grigoriev I.V."/>
            <person name="Bonfante P."/>
            <person name="Martin F.M."/>
        </authorList>
    </citation>
    <scope>NUCLEOTIDE SEQUENCE [LARGE SCALE GENOMIC DNA]</scope>
    <source>
        <strain evidence="1 2">RN42</strain>
    </source>
</reference>
<evidence type="ECO:0000313" key="2">
    <source>
        <dbReference type="Proteomes" id="UP000275078"/>
    </source>
</evidence>
<dbReference type="Proteomes" id="UP000275078">
    <property type="component" value="Unassembled WGS sequence"/>
</dbReference>
<dbReference type="EMBL" id="ML119713">
    <property type="protein sequence ID" value="RPA78296.1"/>
    <property type="molecule type" value="Genomic_DNA"/>
</dbReference>
<organism evidence="1 2">
    <name type="scientific">Ascobolus immersus RN42</name>
    <dbReference type="NCBI Taxonomy" id="1160509"/>
    <lineage>
        <taxon>Eukaryota</taxon>
        <taxon>Fungi</taxon>
        <taxon>Dikarya</taxon>
        <taxon>Ascomycota</taxon>
        <taxon>Pezizomycotina</taxon>
        <taxon>Pezizomycetes</taxon>
        <taxon>Pezizales</taxon>
        <taxon>Ascobolaceae</taxon>
        <taxon>Ascobolus</taxon>
    </lineage>
</organism>
<sequence>MRRRLGVRRLRDDIEKVEMRQPLHETYRLLELHPSLEKLIPVNPVHCWAGNGIDGKQMAYLFAMVEEVGEGKVEAALRDARKRRMSRFVDGEYE</sequence>
<evidence type="ECO:0000313" key="1">
    <source>
        <dbReference type="EMBL" id="RPA78296.1"/>
    </source>
</evidence>
<accession>A0A3N4HYW7</accession>
<gene>
    <name evidence="1" type="ORF">BJ508DRAFT_416624</name>
</gene>
<protein>
    <submittedName>
        <fullName evidence="1">Uncharacterized protein</fullName>
    </submittedName>
</protein>
<keyword evidence="2" id="KW-1185">Reference proteome</keyword>